<dbReference type="Pfam" id="PF14344">
    <property type="entry name" value="DUF4397"/>
    <property type="match status" value="2"/>
</dbReference>
<feature type="chain" id="PRO_5046002140" evidence="1">
    <location>
        <begin position="24"/>
        <end position="464"/>
    </location>
</feature>
<organism evidence="3 4">
    <name type="scientific">Rheinheimera muenzenbergensis</name>
    <dbReference type="NCBI Taxonomy" id="1193628"/>
    <lineage>
        <taxon>Bacteria</taxon>
        <taxon>Pseudomonadati</taxon>
        <taxon>Pseudomonadota</taxon>
        <taxon>Gammaproteobacteria</taxon>
        <taxon>Chromatiales</taxon>
        <taxon>Chromatiaceae</taxon>
        <taxon>Rheinheimera</taxon>
    </lineage>
</organism>
<dbReference type="PROSITE" id="PS51257">
    <property type="entry name" value="PROKAR_LIPOPROTEIN"/>
    <property type="match status" value="1"/>
</dbReference>
<feature type="domain" description="DUF4397" evidence="2">
    <location>
        <begin position="46"/>
        <end position="166"/>
    </location>
</feature>
<dbReference type="EMBL" id="JALAAR010000009">
    <property type="protein sequence ID" value="MEH8017957.1"/>
    <property type="molecule type" value="Genomic_DNA"/>
</dbReference>
<name>A0ABU8C7Y3_9GAMM</name>
<dbReference type="InterPro" id="IPR025510">
    <property type="entry name" value="DUF4397"/>
</dbReference>
<dbReference type="Proteomes" id="UP001375382">
    <property type="component" value="Unassembled WGS sequence"/>
</dbReference>
<protein>
    <submittedName>
        <fullName evidence="3">DUF4397 domain-containing protein</fullName>
    </submittedName>
</protein>
<accession>A0ABU8C7Y3</accession>
<evidence type="ECO:0000259" key="2">
    <source>
        <dbReference type="Pfam" id="PF14344"/>
    </source>
</evidence>
<comment type="caution">
    <text evidence="3">The sequence shown here is derived from an EMBL/GenBank/DDBJ whole genome shotgun (WGS) entry which is preliminary data.</text>
</comment>
<keyword evidence="1" id="KW-0732">Signal</keyword>
<evidence type="ECO:0000313" key="4">
    <source>
        <dbReference type="Proteomes" id="UP001375382"/>
    </source>
</evidence>
<dbReference type="RefSeq" id="WP_335736366.1">
    <property type="nucleotide sequence ID" value="NZ_JALAAR010000009.1"/>
</dbReference>
<feature type="domain" description="DUF4397" evidence="2">
    <location>
        <begin position="262"/>
        <end position="379"/>
    </location>
</feature>
<sequence length="464" mass="47328">MKGIKIFALPAVLTLALSGCWLDNDSDPAPTPEPPPPPPPPVVVNASLQVVHTSIDAPDVNVLANDAAAVTGLAFGEASEVLSLAPATYSVEVEAILPGEGNTATVIGPLDLPLAEAKRYTVFAVGKVAEETLEPIVVEGTVEDVAAGKIRLQVVHAASTAPEVDIHVTAPGAALGTPLATLMYKDATDYVEVDPAEYQVRITLPGTDTVVFDSGSLPLTTSGTDLVVAAIDSQYSGASPVSLLAVGQDGSEMAILDANATASVRVVHNVSDAPAVDVIVNDAITLVDALAFPDFTPYVAVAPDSYNVKVAADADNSVVVIDADLTLEAGAYYSVLAVGALGNNSIEPLVLADMPRRIATEAQVRIVHGSTLAGEVDIYVTPTEDISAATPAFAAVPFKAETGYVSLAGGDYVVTVTPAGSKMAAIGPVALTLAANSIYTAIARDGAGLTADVGLILMDDFVQP</sequence>
<proteinExistence type="predicted"/>
<keyword evidence="4" id="KW-1185">Reference proteome</keyword>
<evidence type="ECO:0000313" key="3">
    <source>
        <dbReference type="EMBL" id="MEH8017957.1"/>
    </source>
</evidence>
<reference evidence="3 4" key="1">
    <citation type="journal article" date="2023" name="Ecotoxicol. Environ. Saf.">
        <title>Mercury remediation potential of mercury-resistant strain Rheinheimera metallidurans sp. nov. isolated from a municipal waste dumping site.</title>
        <authorList>
            <person name="Yadav V."/>
            <person name="Manjhi A."/>
            <person name="Vadakedath N."/>
        </authorList>
    </citation>
    <scope>NUCLEOTIDE SEQUENCE [LARGE SCALE GENOMIC DNA]</scope>
    <source>
        <strain evidence="3 4">E-49</strain>
    </source>
</reference>
<gene>
    <name evidence="3" type="ORF">MN202_11970</name>
</gene>
<evidence type="ECO:0000256" key="1">
    <source>
        <dbReference type="SAM" id="SignalP"/>
    </source>
</evidence>
<feature type="signal peptide" evidence="1">
    <location>
        <begin position="1"/>
        <end position="23"/>
    </location>
</feature>